<feature type="domain" description="Integrase catalytic" evidence="2">
    <location>
        <begin position="58"/>
        <end position="142"/>
    </location>
</feature>
<dbReference type="GO" id="GO:0003676">
    <property type="term" value="F:nucleic acid binding"/>
    <property type="evidence" value="ECO:0007669"/>
    <property type="project" value="InterPro"/>
</dbReference>
<dbReference type="InterPro" id="IPR012337">
    <property type="entry name" value="RNaseH-like_sf"/>
</dbReference>
<evidence type="ECO:0000259" key="2">
    <source>
        <dbReference type="Pfam" id="PF00665"/>
    </source>
</evidence>
<protein>
    <submittedName>
        <fullName evidence="3">Integrase core domain-containing protein</fullName>
    </submittedName>
</protein>
<organism evidence="3 4">
    <name type="scientific">Sporolactobacillus nakayamae</name>
    <dbReference type="NCBI Taxonomy" id="269670"/>
    <lineage>
        <taxon>Bacteria</taxon>
        <taxon>Bacillati</taxon>
        <taxon>Bacillota</taxon>
        <taxon>Bacilli</taxon>
        <taxon>Bacillales</taxon>
        <taxon>Sporolactobacillaceae</taxon>
        <taxon>Sporolactobacillus</taxon>
    </lineage>
</organism>
<dbReference type="InterPro" id="IPR001584">
    <property type="entry name" value="Integrase_cat-core"/>
</dbReference>
<accession>A0A1I2VF23</accession>
<dbReference type="Proteomes" id="UP000198752">
    <property type="component" value="Unassembled WGS sequence"/>
</dbReference>
<dbReference type="PANTHER" id="PTHR46889">
    <property type="entry name" value="TRANSPOSASE INSF FOR INSERTION SEQUENCE IS3B-RELATED"/>
    <property type="match status" value="1"/>
</dbReference>
<dbReference type="Pfam" id="PF00665">
    <property type="entry name" value="rve"/>
    <property type="match status" value="1"/>
</dbReference>
<evidence type="ECO:0000313" key="4">
    <source>
        <dbReference type="Proteomes" id="UP000198752"/>
    </source>
</evidence>
<dbReference type="Gene3D" id="3.30.420.10">
    <property type="entry name" value="Ribonuclease H-like superfamily/Ribonuclease H"/>
    <property type="match status" value="1"/>
</dbReference>
<keyword evidence="4" id="KW-1185">Reference proteome</keyword>
<evidence type="ECO:0000313" key="3">
    <source>
        <dbReference type="EMBL" id="SFG85771.1"/>
    </source>
</evidence>
<proteinExistence type="predicted"/>
<feature type="compositionally biased region" description="Polar residues" evidence="1">
    <location>
        <begin position="156"/>
        <end position="167"/>
    </location>
</feature>
<dbReference type="SUPFAM" id="SSF53098">
    <property type="entry name" value="Ribonuclease H-like"/>
    <property type="match status" value="1"/>
</dbReference>
<reference evidence="4" key="1">
    <citation type="submission" date="2016-10" db="EMBL/GenBank/DDBJ databases">
        <authorList>
            <person name="Varghese N."/>
            <person name="Submissions S."/>
        </authorList>
    </citation>
    <scope>NUCLEOTIDE SEQUENCE [LARGE SCALE GENOMIC DNA]</scope>
    <source>
        <strain evidence="4">ATCC 700379</strain>
    </source>
</reference>
<evidence type="ECO:0000256" key="1">
    <source>
        <dbReference type="SAM" id="MobiDB-lite"/>
    </source>
</evidence>
<dbReference type="PANTHER" id="PTHR46889:SF5">
    <property type="entry name" value="INTEGRASE PROTEIN"/>
    <property type="match status" value="1"/>
</dbReference>
<name>A0A1I2VF23_9BACL</name>
<gene>
    <name evidence="3" type="ORF">SAMN02982927_03012</name>
</gene>
<feature type="region of interest" description="Disordered" evidence="1">
    <location>
        <begin position="147"/>
        <end position="167"/>
    </location>
</feature>
<dbReference type="InterPro" id="IPR050900">
    <property type="entry name" value="Transposase_IS3/IS150/IS904"/>
</dbReference>
<dbReference type="InterPro" id="IPR036397">
    <property type="entry name" value="RNaseH_sf"/>
</dbReference>
<dbReference type="EMBL" id="FOOY01000025">
    <property type="protein sequence ID" value="SFG85771.1"/>
    <property type="molecule type" value="Genomic_DNA"/>
</dbReference>
<dbReference type="GO" id="GO:0015074">
    <property type="term" value="P:DNA integration"/>
    <property type="evidence" value="ECO:0007669"/>
    <property type="project" value="InterPro"/>
</dbReference>
<dbReference type="AlphaFoldDB" id="A0A1I2VF23"/>
<sequence length="167" mass="19598">MTFNLKRIRRIMNKYRIVCPIRKANLYRIMMTKEYTIWPNRLKRELKQSQLGKVLLTGITYLFYEEGQKTYLSTIKDSSTHGIMAYHVSDHLTLDIVTDTLHKLKRNQKVKLAKDDFIHSDQGFHYTSLTVQKLVKKYKLEHPCPGEETVGITPRRNPSSSTLKIRG</sequence>